<evidence type="ECO:0000256" key="1">
    <source>
        <dbReference type="SAM" id="MobiDB-lite"/>
    </source>
</evidence>
<proteinExistence type="predicted"/>
<dbReference type="AlphaFoldDB" id="A0A809X3Z9"/>
<feature type="compositionally biased region" description="Polar residues" evidence="1">
    <location>
        <begin position="78"/>
        <end position="89"/>
    </location>
</feature>
<accession>A0A809X3Z9</accession>
<reference evidence="2" key="1">
    <citation type="submission" date="2020-05" db="EMBL/GenBank/DDBJ databases">
        <title>Complete genome sequence of Bradyrhizobium diazoefficiens XF1 isolated from soybean nodule.</title>
        <authorList>
            <person name="Noda R."/>
            <person name="Kakizaki K."/>
            <person name="Minamisawa K."/>
        </authorList>
    </citation>
    <scope>NUCLEOTIDE SEQUENCE</scope>
    <source>
        <strain evidence="2">XF1</strain>
    </source>
</reference>
<protein>
    <submittedName>
        <fullName evidence="2">Uncharacterized protein</fullName>
    </submittedName>
</protein>
<evidence type="ECO:0000313" key="4">
    <source>
        <dbReference type="EMBL" id="BCE91855.1"/>
    </source>
</evidence>
<sequence>MRPMPDKAAAYMQLALWGISLSEGPPSSLRQWWADERAHREDYGLTEEQIETLIEACRVKVEQLQRDDRPRPQPKPRSTSQRSRQGSLI</sequence>
<dbReference type="EMBL" id="AP023099">
    <property type="protein sequence ID" value="BCE91855.1"/>
    <property type="molecule type" value="Genomic_DNA"/>
</dbReference>
<name>A0A809X3Z9_9BRAD</name>
<dbReference type="EMBL" id="AP023091">
    <property type="protein sequence ID" value="BCE22074.1"/>
    <property type="molecule type" value="Genomic_DNA"/>
</dbReference>
<reference evidence="4" key="2">
    <citation type="submission" date="2020-05" db="EMBL/GenBank/DDBJ databases">
        <title>Complete genome sequence of Bradyrhizobium diazoefficiens XF10 isolated from soybean nodule.</title>
        <authorList>
            <person name="Noda R."/>
            <person name="Kakizaki K."/>
            <person name="Minamisawa K."/>
        </authorList>
    </citation>
    <scope>NUCLEOTIDE SEQUENCE</scope>
    <source>
        <strain evidence="4">XF10</strain>
    </source>
</reference>
<feature type="region of interest" description="Disordered" evidence="1">
    <location>
        <begin position="63"/>
        <end position="89"/>
    </location>
</feature>
<reference evidence="3" key="3">
    <citation type="submission" date="2020-05" db="EMBL/GenBank/DDBJ databases">
        <title>Complete genome sequence of Bradyrhizobium diazoefficiens XF4 isolated from soybean nodule.</title>
        <authorList>
            <person name="Noda R."/>
            <person name="Kakizaki K."/>
            <person name="Minamisawa K."/>
        </authorList>
    </citation>
    <scope>NUCLEOTIDE SEQUENCE</scope>
    <source>
        <strain evidence="3">XF4</strain>
    </source>
</reference>
<evidence type="ECO:0000313" key="2">
    <source>
        <dbReference type="EMBL" id="BCE22074.1"/>
    </source>
</evidence>
<evidence type="ECO:0000313" key="3">
    <source>
        <dbReference type="EMBL" id="BCE48339.1"/>
    </source>
</evidence>
<organism evidence="2">
    <name type="scientific">Bradyrhizobium diazoefficiens</name>
    <dbReference type="NCBI Taxonomy" id="1355477"/>
    <lineage>
        <taxon>Bacteria</taxon>
        <taxon>Pseudomonadati</taxon>
        <taxon>Pseudomonadota</taxon>
        <taxon>Alphaproteobacteria</taxon>
        <taxon>Hyphomicrobiales</taxon>
        <taxon>Nitrobacteraceae</taxon>
        <taxon>Bradyrhizobium</taxon>
    </lineage>
</organism>
<gene>
    <name evidence="4" type="ORF">XF10B_46530</name>
    <name evidence="2" type="ORF">XF1B_47550</name>
    <name evidence="3" type="ORF">XF4B_46880</name>
</gene>
<dbReference type="EMBL" id="AP023094">
    <property type="protein sequence ID" value="BCE48339.1"/>
    <property type="molecule type" value="Genomic_DNA"/>
</dbReference>